<evidence type="ECO:0000256" key="3">
    <source>
        <dbReference type="PROSITE-ProRule" id="PRU00289"/>
    </source>
</evidence>
<dbReference type="PROSITE" id="PS50901">
    <property type="entry name" value="FTSK"/>
    <property type="match status" value="1"/>
</dbReference>
<evidence type="ECO:0000256" key="1">
    <source>
        <dbReference type="ARBA" id="ARBA00022741"/>
    </source>
</evidence>
<dbReference type="EMBL" id="VTEH01000006">
    <property type="protein sequence ID" value="TYR75598.1"/>
    <property type="molecule type" value="Genomic_DNA"/>
</dbReference>
<dbReference type="RefSeq" id="WP_148946775.1">
    <property type="nucleotide sequence ID" value="NZ_VTEH01000006.1"/>
</dbReference>
<keyword evidence="6" id="KW-0131">Cell cycle</keyword>
<dbReference type="Gene3D" id="3.40.50.300">
    <property type="entry name" value="P-loop containing nucleotide triphosphate hydrolases"/>
    <property type="match status" value="1"/>
</dbReference>
<accession>A0A5D4KE45</accession>
<dbReference type="PANTHER" id="PTHR22683:SF1">
    <property type="entry name" value="TYPE VII SECRETION SYSTEM PROTEIN ESSC"/>
    <property type="match status" value="1"/>
</dbReference>
<comment type="caution">
    <text evidence="6">The sequence shown here is derived from an EMBL/GenBank/DDBJ whole genome shotgun (WGS) entry which is preliminary data.</text>
</comment>
<protein>
    <submittedName>
        <fullName evidence="6">Cell division protein FtsK</fullName>
    </submittedName>
</protein>
<dbReference type="Pfam" id="PF01580">
    <property type="entry name" value="FtsK_SpoIIIE"/>
    <property type="match status" value="1"/>
</dbReference>
<proteinExistence type="predicted"/>
<evidence type="ECO:0000256" key="2">
    <source>
        <dbReference type="ARBA" id="ARBA00022840"/>
    </source>
</evidence>
<dbReference type="InterPro" id="IPR050206">
    <property type="entry name" value="FtsK/SpoIIIE/SftA"/>
</dbReference>
<dbReference type="InterPro" id="IPR027417">
    <property type="entry name" value="P-loop_NTPase"/>
</dbReference>
<dbReference type="GO" id="GO:0005524">
    <property type="term" value="F:ATP binding"/>
    <property type="evidence" value="ECO:0007669"/>
    <property type="project" value="UniProtKB-UniRule"/>
</dbReference>
<evidence type="ECO:0000313" key="7">
    <source>
        <dbReference type="Proteomes" id="UP000323317"/>
    </source>
</evidence>
<dbReference type="SUPFAM" id="SSF52540">
    <property type="entry name" value="P-loop containing nucleoside triphosphate hydrolases"/>
    <property type="match status" value="1"/>
</dbReference>
<name>A0A5D4KE45_9BACI</name>
<sequence>MLELLAIPAVIVGAALIPRKKNDKRTIQQVLINRKICFKKGDNLIYPKLKSKHDRGTHTTYIYTLPRGMPSEIFEDLLPALKEALNREVEYEYEGVLKLRVFNEKLPERWDYDESLVRPNTWEVPIGRNHQGVLYHDFEKYPHLLNGGVTRFGKTVFMKEVFHTLMMNQPENVEFYILDLKAGLEFYKYKVFPQVKEVACDVYEAAEVLMTITEDLKKKELMFRDKGYTNIIDSPIKKRTFIIVDEGAELSPNVIKDKKAKKYAEFCQAALSEIARIGGAVGMRLIYATQYPTKEAVPMQVKMNIVARISFVCASRIASQVLLDEVGAEDLPSIPGRAIYMVEKKREVQVPYIDDKMMFKMMEGRADEFTTRRTVNDDRPIGDSENQTPVKHP</sequence>
<dbReference type="AlphaFoldDB" id="A0A5D4KE45"/>
<feature type="binding site" evidence="3">
    <location>
        <begin position="148"/>
        <end position="155"/>
    </location>
    <ligand>
        <name>ATP</name>
        <dbReference type="ChEBI" id="CHEBI:30616"/>
    </ligand>
</feature>
<dbReference type="GO" id="GO:0051301">
    <property type="term" value="P:cell division"/>
    <property type="evidence" value="ECO:0007669"/>
    <property type="project" value="UniProtKB-KW"/>
</dbReference>
<feature type="compositionally biased region" description="Polar residues" evidence="4">
    <location>
        <begin position="384"/>
        <end position="393"/>
    </location>
</feature>
<reference evidence="6 7" key="1">
    <citation type="submission" date="2019-08" db="EMBL/GenBank/DDBJ databases">
        <title>Bacillus genomes from the desert of Cuatro Cienegas, Coahuila.</title>
        <authorList>
            <person name="Olmedo-Alvarez G."/>
        </authorList>
    </citation>
    <scope>NUCLEOTIDE SEQUENCE [LARGE SCALE GENOMIC DNA]</scope>
    <source>
        <strain evidence="6 7">CH40_1T</strain>
    </source>
</reference>
<feature type="domain" description="FtsK" evidence="5">
    <location>
        <begin position="130"/>
        <end position="320"/>
    </location>
</feature>
<dbReference type="GO" id="GO:0003677">
    <property type="term" value="F:DNA binding"/>
    <property type="evidence" value="ECO:0007669"/>
    <property type="project" value="InterPro"/>
</dbReference>
<dbReference type="Proteomes" id="UP000323317">
    <property type="component" value="Unassembled WGS sequence"/>
</dbReference>
<dbReference type="InterPro" id="IPR002543">
    <property type="entry name" value="FtsK_dom"/>
</dbReference>
<evidence type="ECO:0000259" key="5">
    <source>
        <dbReference type="PROSITE" id="PS50901"/>
    </source>
</evidence>
<organism evidence="6 7">
    <name type="scientific">Rossellomorea vietnamensis</name>
    <dbReference type="NCBI Taxonomy" id="218284"/>
    <lineage>
        <taxon>Bacteria</taxon>
        <taxon>Bacillati</taxon>
        <taxon>Bacillota</taxon>
        <taxon>Bacilli</taxon>
        <taxon>Bacillales</taxon>
        <taxon>Bacillaceae</taxon>
        <taxon>Rossellomorea</taxon>
    </lineage>
</organism>
<feature type="compositionally biased region" description="Basic and acidic residues" evidence="4">
    <location>
        <begin position="370"/>
        <end position="382"/>
    </location>
</feature>
<gene>
    <name evidence="6" type="ORF">FZC79_10550</name>
</gene>
<keyword evidence="2 3" id="KW-0067">ATP-binding</keyword>
<dbReference type="PANTHER" id="PTHR22683">
    <property type="entry name" value="SPORULATION PROTEIN RELATED"/>
    <property type="match status" value="1"/>
</dbReference>
<feature type="region of interest" description="Disordered" evidence="4">
    <location>
        <begin position="370"/>
        <end position="393"/>
    </location>
</feature>
<keyword evidence="6" id="KW-0132">Cell division</keyword>
<evidence type="ECO:0000313" key="6">
    <source>
        <dbReference type="EMBL" id="TYR75598.1"/>
    </source>
</evidence>
<evidence type="ECO:0000256" key="4">
    <source>
        <dbReference type="SAM" id="MobiDB-lite"/>
    </source>
</evidence>
<keyword evidence="1 3" id="KW-0547">Nucleotide-binding</keyword>